<dbReference type="InParanoid" id="A0A067QSQ8"/>
<organism evidence="1 2">
    <name type="scientific">Zootermopsis nevadensis</name>
    <name type="common">Dampwood termite</name>
    <dbReference type="NCBI Taxonomy" id="136037"/>
    <lineage>
        <taxon>Eukaryota</taxon>
        <taxon>Metazoa</taxon>
        <taxon>Ecdysozoa</taxon>
        <taxon>Arthropoda</taxon>
        <taxon>Hexapoda</taxon>
        <taxon>Insecta</taxon>
        <taxon>Pterygota</taxon>
        <taxon>Neoptera</taxon>
        <taxon>Polyneoptera</taxon>
        <taxon>Dictyoptera</taxon>
        <taxon>Blattodea</taxon>
        <taxon>Blattoidea</taxon>
        <taxon>Termitoidae</taxon>
        <taxon>Termopsidae</taxon>
        <taxon>Zootermopsis</taxon>
    </lineage>
</organism>
<dbReference type="Proteomes" id="UP000027135">
    <property type="component" value="Unassembled WGS sequence"/>
</dbReference>
<dbReference type="AlphaFoldDB" id="A0A067QSQ8"/>
<dbReference type="EMBL" id="KK853326">
    <property type="protein sequence ID" value="KDR08468.1"/>
    <property type="molecule type" value="Genomic_DNA"/>
</dbReference>
<evidence type="ECO:0000313" key="1">
    <source>
        <dbReference type="EMBL" id="KDR08468.1"/>
    </source>
</evidence>
<evidence type="ECO:0000313" key="2">
    <source>
        <dbReference type="Proteomes" id="UP000027135"/>
    </source>
</evidence>
<reference evidence="1 2" key="1">
    <citation type="journal article" date="2014" name="Nat. Commun.">
        <title>Molecular traces of alternative social organization in a termite genome.</title>
        <authorList>
            <person name="Terrapon N."/>
            <person name="Li C."/>
            <person name="Robertson H.M."/>
            <person name="Ji L."/>
            <person name="Meng X."/>
            <person name="Booth W."/>
            <person name="Chen Z."/>
            <person name="Childers C.P."/>
            <person name="Glastad K.M."/>
            <person name="Gokhale K."/>
            <person name="Gowin J."/>
            <person name="Gronenberg W."/>
            <person name="Hermansen R.A."/>
            <person name="Hu H."/>
            <person name="Hunt B.G."/>
            <person name="Huylmans A.K."/>
            <person name="Khalil S.M."/>
            <person name="Mitchell R.D."/>
            <person name="Munoz-Torres M.C."/>
            <person name="Mustard J.A."/>
            <person name="Pan H."/>
            <person name="Reese J.T."/>
            <person name="Scharf M.E."/>
            <person name="Sun F."/>
            <person name="Vogel H."/>
            <person name="Xiao J."/>
            <person name="Yang W."/>
            <person name="Yang Z."/>
            <person name="Yang Z."/>
            <person name="Zhou J."/>
            <person name="Zhu J."/>
            <person name="Brent C.S."/>
            <person name="Elsik C.G."/>
            <person name="Goodisman M.A."/>
            <person name="Liberles D.A."/>
            <person name="Roe R.M."/>
            <person name="Vargo E.L."/>
            <person name="Vilcinskas A."/>
            <person name="Wang J."/>
            <person name="Bornberg-Bauer E."/>
            <person name="Korb J."/>
            <person name="Zhang G."/>
            <person name="Liebig J."/>
        </authorList>
    </citation>
    <scope>NUCLEOTIDE SEQUENCE [LARGE SCALE GENOMIC DNA]</scope>
    <source>
        <tissue evidence="1">Whole organism</tissue>
    </source>
</reference>
<protein>
    <submittedName>
        <fullName evidence="1">Uncharacterized protein</fullName>
    </submittedName>
</protein>
<name>A0A067QSQ8_ZOONE</name>
<keyword evidence="2" id="KW-1185">Reference proteome</keyword>
<accession>A0A067QSQ8</accession>
<gene>
    <name evidence="1" type="ORF">L798_01225</name>
</gene>
<sequence length="40" mass="4381">MVIKYVKVHPLCVWPSLVIASLGVQEHVQMARIHGPGSCP</sequence>
<proteinExistence type="predicted"/>